<keyword evidence="4 8" id="KW-0808">Transferase</keyword>
<dbReference type="Pfam" id="PF00266">
    <property type="entry name" value="Aminotran_5"/>
    <property type="match status" value="1"/>
</dbReference>
<gene>
    <name evidence="11" type="ORF">BLITH_0770</name>
</gene>
<name>A0A2T5G8S7_9BACL</name>
<evidence type="ECO:0000256" key="6">
    <source>
        <dbReference type="ARBA" id="ARBA00050776"/>
    </source>
</evidence>
<evidence type="ECO:0000313" key="11">
    <source>
        <dbReference type="EMBL" id="PTQ52591.1"/>
    </source>
</evidence>
<dbReference type="GO" id="GO:0030170">
    <property type="term" value="F:pyridoxal phosphate binding"/>
    <property type="evidence" value="ECO:0007669"/>
    <property type="project" value="UniProtKB-UniRule"/>
</dbReference>
<accession>A0A2T5G8S7</accession>
<dbReference type="EC" id="2.8.1.7" evidence="3 8"/>
<dbReference type="GO" id="GO:0006534">
    <property type="term" value="P:cysteine metabolic process"/>
    <property type="evidence" value="ECO:0007669"/>
    <property type="project" value="UniProtKB-UniRule"/>
</dbReference>
<reference evidence="11 12" key="1">
    <citation type="submission" date="2017-08" db="EMBL/GenBank/DDBJ databases">
        <title>Burning lignite coal seam in the remote Altai Mountains harbors a hydrogen-driven thermophilic microbial community.</title>
        <authorList>
            <person name="Kadnikov V.V."/>
            <person name="Mardanov A.V."/>
            <person name="Ivasenko D."/>
            <person name="Beletsky A.V."/>
            <person name="Karnachuk O.V."/>
            <person name="Ravin N.V."/>
        </authorList>
    </citation>
    <scope>NUCLEOTIDE SEQUENCE [LARGE SCALE GENOMIC DNA]</scope>
    <source>
        <strain evidence="11">AL31</strain>
    </source>
</reference>
<feature type="region of interest" description="Disordered" evidence="9">
    <location>
        <begin position="1"/>
        <end position="36"/>
    </location>
</feature>
<feature type="compositionally biased region" description="Basic and acidic residues" evidence="9">
    <location>
        <begin position="17"/>
        <end position="32"/>
    </location>
</feature>
<dbReference type="PROSITE" id="PS00595">
    <property type="entry name" value="AA_TRANSFER_CLASS_5"/>
    <property type="match status" value="1"/>
</dbReference>
<dbReference type="InterPro" id="IPR000192">
    <property type="entry name" value="Aminotrans_V_dom"/>
</dbReference>
<dbReference type="Gene3D" id="3.90.1150.10">
    <property type="entry name" value="Aspartate Aminotransferase, domain 1"/>
    <property type="match status" value="1"/>
</dbReference>
<dbReference type="InterPro" id="IPR015424">
    <property type="entry name" value="PyrdxlP-dep_Trfase"/>
</dbReference>
<comment type="catalytic activity">
    <reaction evidence="6 8">
        <text>(sulfur carrier)-H + L-cysteine = (sulfur carrier)-SH + L-alanine</text>
        <dbReference type="Rhea" id="RHEA:43892"/>
        <dbReference type="Rhea" id="RHEA-COMP:14737"/>
        <dbReference type="Rhea" id="RHEA-COMP:14739"/>
        <dbReference type="ChEBI" id="CHEBI:29917"/>
        <dbReference type="ChEBI" id="CHEBI:35235"/>
        <dbReference type="ChEBI" id="CHEBI:57972"/>
        <dbReference type="ChEBI" id="CHEBI:64428"/>
        <dbReference type="EC" id="2.8.1.7"/>
    </reaction>
</comment>
<dbReference type="AlphaFoldDB" id="A0A2T5G8S7"/>
<dbReference type="InterPro" id="IPR010970">
    <property type="entry name" value="Cys_dSase_SufS"/>
</dbReference>
<dbReference type="Proteomes" id="UP000244016">
    <property type="component" value="Unassembled WGS sequence"/>
</dbReference>
<evidence type="ECO:0000256" key="5">
    <source>
        <dbReference type="ARBA" id="ARBA00022898"/>
    </source>
</evidence>
<comment type="cofactor">
    <cofactor evidence="1 7">
        <name>pyridoxal 5'-phosphate</name>
        <dbReference type="ChEBI" id="CHEBI:597326"/>
    </cofactor>
</comment>
<evidence type="ECO:0000259" key="10">
    <source>
        <dbReference type="Pfam" id="PF00266"/>
    </source>
</evidence>
<evidence type="ECO:0000256" key="1">
    <source>
        <dbReference type="ARBA" id="ARBA00001933"/>
    </source>
</evidence>
<evidence type="ECO:0000256" key="7">
    <source>
        <dbReference type="RuleBase" id="RU004504"/>
    </source>
</evidence>
<dbReference type="SUPFAM" id="SSF53383">
    <property type="entry name" value="PLP-dependent transferases"/>
    <property type="match status" value="1"/>
</dbReference>
<evidence type="ECO:0000256" key="9">
    <source>
        <dbReference type="SAM" id="MobiDB-lite"/>
    </source>
</evidence>
<comment type="caution">
    <text evidence="11">The sequence shown here is derived from an EMBL/GenBank/DDBJ whole genome shotgun (WGS) entry which is preliminary data.</text>
</comment>
<evidence type="ECO:0000256" key="4">
    <source>
        <dbReference type="ARBA" id="ARBA00022679"/>
    </source>
</evidence>
<comment type="function">
    <text evidence="8">Catalyzes the removal of elemental sulfur and selenium atoms from L-cysteine, L-cystine, L-selenocysteine, and L-selenocystine to produce L-alanine.</text>
</comment>
<feature type="domain" description="Aminotransferase class V" evidence="10">
    <location>
        <begin position="58"/>
        <end position="427"/>
    </location>
</feature>
<dbReference type="Gene3D" id="3.40.640.10">
    <property type="entry name" value="Type I PLP-dependent aspartate aminotransferase-like (Major domain)"/>
    <property type="match status" value="1"/>
</dbReference>
<dbReference type="NCBIfam" id="TIGR01979">
    <property type="entry name" value="sufS"/>
    <property type="match status" value="1"/>
</dbReference>
<dbReference type="PANTHER" id="PTHR43586">
    <property type="entry name" value="CYSTEINE DESULFURASE"/>
    <property type="match status" value="1"/>
</dbReference>
<sequence>MTDDRPRAASGRPGPPRRGERGGDRPMTDRNARRPLVPKALRADFPIFDQTIAGKPLVYLDSAATAQKPRAVLEAMTRFYERDYANVHRAVHTLAGRATEAYEEAREAVRRFLGARSAAEIVFTRNTTGSLNLVAQAYARPRLGPGDEIVLTPLEHHANLLPWQRVARETGARLVFIEPTDDLRITEAAIDQAITPRTKIVALAHVSNVTGAVAPIAHAARRAHAVGAVIVVDAAQSAPHLPLDVRALDVDFLAFSGHKMLGPTGIGVLYAKEEHLRSMEPYEVGGEMIDRVTLFDATWREPPWKFEAGTPPIAEAIGLRAAIEYLEAIGMDAIEAHVVRLTNLAAEALANEPGVVVYGPRTDRHAVVAFNVGRIHAHDVSTILDAEGIAVRAGHHCAQPLMTRLGVPATVRASFYLYNDEDDVERLVVGVRRVKEFFGDVFGEPVPGDHRGSL</sequence>
<organism evidence="11 12">
    <name type="scientific">Brockia lithotrophica</name>
    <dbReference type="NCBI Taxonomy" id="933949"/>
    <lineage>
        <taxon>Bacteria</taxon>
        <taxon>Bacillati</taxon>
        <taxon>Bacillota</taxon>
        <taxon>Bacilli</taxon>
        <taxon>Bacillales</taxon>
        <taxon>Bacillales Family X. Incertae Sedis</taxon>
        <taxon>Brockia</taxon>
    </lineage>
</organism>
<evidence type="ECO:0000256" key="8">
    <source>
        <dbReference type="RuleBase" id="RU004506"/>
    </source>
</evidence>
<dbReference type="InterPro" id="IPR015422">
    <property type="entry name" value="PyrdxlP-dep_Trfase_small"/>
</dbReference>
<evidence type="ECO:0000313" key="12">
    <source>
        <dbReference type="Proteomes" id="UP000244016"/>
    </source>
</evidence>
<evidence type="ECO:0000256" key="3">
    <source>
        <dbReference type="ARBA" id="ARBA00012239"/>
    </source>
</evidence>
<dbReference type="PANTHER" id="PTHR43586:SF8">
    <property type="entry name" value="CYSTEINE DESULFURASE 1, CHLOROPLASTIC"/>
    <property type="match status" value="1"/>
</dbReference>
<proteinExistence type="inferred from homology"/>
<comment type="similarity">
    <text evidence="2 8">Belongs to the class-V pyridoxal-phosphate-dependent aminotransferase family. Csd subfamily.</text>
</comment>
<evidence type="ECO:0000256" key="2">
    <source>
        <dbReference type="ARBA" id="ARBA00010447"/>
    </source>
</evidence>
<dbReference type="GO" id="GO:0031071">
    <property type="term" value="F:cysteine desulfurase activity"/>
    <property type="evidence" value="ECO:0007669"/>
    <property type="project" value="UniProtKB-UniRule"/>
</dbReference>
<keyword evidence="5 8" id="KW-0663">Pyridoxal phosphate</keyword>
<dbReference type="InterPro" id="IPR020578">
    <property type="entry name" value="Aminotrans_V_PyrdxlP_BS"/>
</dbReference>
<dbReference type="EMBL" id="PEBW01000002">
    <property type="protein sequence ID" value="PTQ52591.1"/>
    <property type="molecule type" value="Genomic_DNA"/>
</dbReference>
<dbReference type="CDD" id="cd06453">
    <property type="entry name" value="SufS_like"/>
    <property type="match status" value="1"/>
</dbReference>
<protein>
    <recommendedName>
        <fullName evidence="3 8">Cysteine desulfurase</fullName>
        <ecNumber evidence="3 8">2.8.1.7</ecNumber>
    </recommendedName>
</protein>
<dbReference type="InterPro" id="IPR015421">
    <property type="entry name" value="PyrdxlP-dep_Trfase_major"/>
</dbReference>